<keyword evidence="6 8" id="KW-1133">Transmembrane helix</keyword>
<dbReference type="InterPro" id="IPR050297">
    <property type="entry name" value="LipidA_mod_glycosyltrf_83"/>
</dbReference>
<feature type="transmembrane region" description="Helical" evidence="8">
    <location>
        <begin position="6"/>
        <end position="24"/>
    </location>
</feature>
<feature type="domain" description="Glycosyltransferase RgtA/B/C/D-like" evidence="9">
    <location>
        <begin position="101"/>
        <end position="231"/>
    </location>
</feature>
<dbReference type="AlphaFoldDB" id="A0A1F7JH70"/>
<evidence type="ECO:0000256" key="2">
    <source>
        <dbReference type="ARBA" id="ARBA00022475"/>
    </source>
</evidence>
<feature type="transmembrane region" description="Helical" evidence="8">
    <location>
        <begin position="379"/>
        <end position="401"/>
    </location>
</feature>
<keyword evidence="7 8" id="KW-0472">Membrane</keyword>
<reference evidence="10 11" key="1">
    <citation type="journal article" date="2016" name="Nat. Commun.">
        <title>Thousands of microbial genomes shed light on interconnected biogeochemical processes in an aquifer system.</title>
        <authorList>
            <person name="Anantharaman K."/>
            <person name="Brown C.T."/>
            <person name="Hug L.A."/>
            <person name="Sharon I."/>
            <person name="Castelle C.J."/>
            <person name="Probst A.J."/>
            <person name="Thomas B.C."/>
            <person name="Singh A."/>
            <person name="Wilkins M.J."/>
            <person name="Karaoz U."/>
            <person name="Brodie E.L."/>
            <person name="Williams K.H."/>
            <person name="Hubbard S.S."/>
            <person name="Banfield J.F."/>
        </authorList>
    </citation>
    <scope>NUCLEOTIDE SEQUENCE [LARGE SCALE GENOMIC DNA]</scope>
</reference>
<evidence type="ECO:0000256" key="4">
    <source>
        <dbReference type="ARBA" id="ARBA00022679"/>
    </source>
</evidence>
<evidence type="ECO:0000259" key="9">
    <source>
        <dbReference type="Pfam" id="PF13231"/>
    </source>
</evidence>
<keyword evidence="4" id="KW-0808">Transferase</keyword>
<dbReference type="PANTHER" id="PTHR33908">
    <property type="entry name" value="MANNOSYLTRANSFERASE YKCB-RELATED"/>
    <property type="match status" value="1"/>
</dbReference>
<proteinExistence type="predicted"/>
<evidence type="ECO:0000256" key="5">
    <source>
        <dbReference type="ARBA" id="ARBA00022692"/>
    </source>
</evidence>
<evidence type="ECO:0000256" key="1">
    <source>
        <dbReference type="ARBA" id="ARBA00004651"/>
    </source>
</evidence>
<dbReference type="EMBL" id="MGAV01000012">
    <property type="protein sequence ID" value="OGK54961.1"/>
    <property type="molecule type" value="Genomic_DNA"/>
</dbReference>
<dbReference type="GO" id="GO:0009103">
    <property type="term" value="P:lipopolysaccharide biosynthetic process"/>
    <property type="evidence" value="ECO:0007669"/>
    <property type="project" value="UniProtKB-ARBA"/>
</dbReference>
<protein>
    <recommendedName>
        <fullName evidence="9">Glycosyltransferase RgtA/B/C/D-like domain-containing protein</fullName>
    </recommendedName>
</protein>
<feature type="transmembrane region" description="Helical" evidence="8">
    <location>
        <begin position="98"/>
        <end position="119"/>
    </location>
</feature>
<evidence type="ECO:0000256" key="7">
    <source>
        <dbReference type="ARBA" id="ARBA00023136"/>
    </source>
</evidence>
<dbReference type="GO" id="GO:0005886">
    <property type="term" value="C:plasma membrane"/>
    <property type="evidence" value="ECO:0007669"/>
    <property type="project" value="UniProtKB-SubCell"/>
</dbReference>
<feature type="transmembrane region" description="Helical" evidence="8">
    <location>
        <begin position="323"/>
        <end position="338"/>
    </location>
</feature>
<name>A0A1F7JH70_9BACT</name>
<dbReference type="Pfam" id="PF13231">
    <property type="entry name" value="PMT_2"/>
    <property type="match status" value="1"/>
</dbReference>
<evidence type="ECO:0000313" key="10">
    <source>
        <dbReference type="EMBL" id="OGK54961.1"/>
    </source>
</evidence>
<accession>A0A1F7JH70</accession>
<comment type="subcellular location">
    <subcellularLocation>
        <location evidence="1">Cell membrane</location>
        <topology evidence="1">Multi-pass membrane protein</topology>
    </subcellularLocation>
</comment>
<dbReference type="InterPro" id="IPR038731">
    <property type="entry name" value="RgtA/B/C-like"/>
</dbReference>
<keyword evidence="5 8" id="KW-0812">Transmembrane</keyword>
<dbReference type="PANTHER" id="PTHR33908:SF11">
    <property type="entry name" value="MEMBRANE PROTEIN"/>
    <property type="match status" value="1"/>
</dbReference>
<keyword evidence="2" id="KW-1003">Cell membrane</keyword>
<dbReference type="Proteomes" id="UP000177418">
    <property type="component" value="Unassembled WGS sequence"/>
</dbReference>
<feature type="transmembrane region" description="Helical" evidence="8">
    <location>
        <begin position="296"/>
        <end position="317"/>
    </location>
</feature>
<feature type="transmembrane region" description="Helical" evidence="8">
    <location>
        <begin position="223"/>
        <end position="241"/>
    </location>
</feature>
<dbReference type="GO" id="GO:0016763">
    <property type="term" value="F:pentosyltransferase activity"/>
    <property type="evidence" value="ECO:0007669"/>
    <property type="project" value="TreeGrafter"/>
</dbReference>
<evidence type="ECO:0000256" key="8">
    <source>
        <dbReference type="SAM" id="Phobius"/>
    </source>
</evidence>
<feature type="transmembrane region" description="Helical" evidence="8">
    <location>
        <begin position="350"/>
        <end position="367"/>
    </location>
</feature>
<keyword evidence="3" id="KW-0328">Glycosyltransferase</keyword>
<gene>
    <name evidence="10" type="ORF">A3H78_00610</name>
</gene>
<evidence type="ECO:0000256" key="6">
    <source>
        <dbReference type="ARBA" id="ARBA00022989"/>
    </source>
</evidence>
<evidence type="ECO:0000256" key="3">
    <source>
        <dbReference type="ARBA" id="ARBA00022676"/>
    </source>
</evidence>
<feature type="transmembrane region" description="Helical" evidence="8">
    <location>
        <begin position="182"/>
        <end position="211"/>
    </location>
</feature>
<organism evidence="10 11">
    <name type="scientific">Candidatus Roizmanbacteria bacterium RIFCSPLOWO2_02_FULL_36_11</name>
    <dbReference type="NCBI Taxonomy" id="1802071"/>
    <lineage>
        <taxon>Bacteria</taxon>
        <taxon>Candidatus Roizmaniibacteriota</taxon>
    </lineage>
</organism>
<sequence length="553" mass="65258">MKHNLIVILIIFVAVLLRIINLNWDLDQHLHPDERFLTMTVNKITIPNNLADYLNPNKSSLNPYNNETLFYVYGTLPLTLAKIVAVKLNMDNYNDFTILGRFLSGLFDIGVLIFLYKIAQLFEKKYRFDKKIKLLVIFFYSITVLAIQHSHFYVVDNFLNFFFISGLYFITKFRYKRKLINLILSACLFGFALGSKLSALYTLPLFIFFIFQGRKTTKPILKLIISMGIFFLIGYLSLRVADPKFFADNNFLNFKINPIFIENIKSLDVQYSNGSWFPPAIQWISKPKILFAGYNIIFFGLGLPYGILSLLGMYYLFQKYKKIEFRFLIVWAIVFFLYQSMQFISTMRYFIFLYPFLAFFAAFGYQQTIQMTNNRKHRYWIGFIIIVLVLIWPVSFMSVYLKDNSRIAASKWIYQNIPENSYLAEEQWDDWLPIYVKGVVSRNYRGEQIPITGPDTEEKWQILHEKLAQADYYITTSNRAYGSMMPLPQMFPKTAQFYEELFDGTGNFKKIIEFHSYPSINLPFLNLEFNDQKADEAFNVYDHPRVIIFKKIK</sequence>
<comment type="caution">
    <text evidence="10">The sequence shown here is derived from an EMBL/GenBank/DDBJ whole genome shotgun (WGS) entry which is preliminary data.</text>
</comment>
<evidence type="ECO:0000313" key="11">
    <source>
        <dbReference type="Proteomes" id="UP000177418"/>
    </source>
</evidence>
<feature type="transmembrane region" description="Helical" evidence="8">
    <location>
        <begin position="131"/>
        <end position="147"/>
    </location>
</feature>